<dbReference type="EMBL" id="CP050899">
    <property type="protein sequence ID" value="QIX24032.1"/>
    <property type="molecule type" value="Genomic_DNA"/>
</dbReference>
<gene>
    <name evidence="1" type="ORF">FOB41_23230</name>
</gene>
<accession>A0A6H0ZT65</accession>
<organism evidence="1 2">
    <name type="scientific">Agrobacterium pusense</name>
    <dbReference type="NCBI Taxonomy" id="648995"/>
    <lineage>
        <taxon>Bacteria</taxon>
        <taxon>Pseudomonadati</taxon>
        <taxon>Pseudomonadota</taxon>
        <taxon>Alphaproteobacteria</taxon>
        <taxon>Hyphomicrobiales</taxon>
        <taxon>Rhizobiaceae</taxon>
        <taxon>Rhizobium/Agrobacterium group</taxon>
        <taxon>Agrobacterium</taxon>
    </lineage>
</organism>
<evidence type="ECO:0000313" key="1">
    <source>
        <dbReference type="EMBL" id="QIX24032.1"/>
    </source>
</evidence>
<dbReference type="Proteomes" id="UP000500870">
    <property type="component" value="Chromosome 3"/>
</dbReference>
<proteinExistence type="predicted"/>
<name>A0A6H0ZT65_9HYPH</name>
<dbReference type="AlphaFoldDB" id="A0A6H0ZT65"/>
<evidence type="ECO:0000313" key="2">
    <source>
        <dbReference type="Proteomes" id="UP000500870"/>
    </source>
</evidence>
<dbReference type="RefSeq" id="WP_112556497.1">
    <property type="nucleotide sequence ID" value="NZ_CP050899.1"/>
</dbReference>
<protein>
    <submittedName>
        <fullName evidence="1">Uncharacterized protein</fullName>
    </submittedName>
</protein>
<sequence>MAEIEREAAHGFTFYTYTYGDDPRNCARQFYETAEEARRDLMGLRAVLLDEKARKEPLRDMKIIRLRTRAITRRALVDLFNGLDGDLGGFILSREVVETIREPQLLSFS</sequence>
<reference evidence="1 2" key="1">
    <citation type="submission" date="2020-04" db="EMBL/GenBank/DDBJ databases">
        <title>FDA dAtabase for Regulatory Grade micrObial Sequences (FDA-ARGOS): Supporting development and validation of Infectious Disease Dx tests.</title>
        <authorList>
            <person name="Sciortino C."/>
            <person name="Tallon L."/>
            <person name="Sadzewicz L."/>
            <person name="Vavikolanu K."/>
            <person name="Mehta A."/>
            <person name="Aluvathingal J."/>
            <person name="Nadendla S."/>
            <person name="Nandy P."/>
            <person name="Geyer C."/>
            <person name="Yan Y."/>
            <person name="Sichtig H."/>
        </authorList>
    </citation>
    <scope>NUCLEOTIDE SEQUENCE [LARGE SCALE GENOMIC DNA]</scope>
    <source>
        <strain evidence="1 2">FDAARGOS_633</strain>
    </source>
</reference>